<feature type="transmembrane region" description="Helical" evidence="7">
    <location>
        <begin position="202"/>
        <end position="221"/>
    </location>
</feature>
<feature type="transmembrane region" description="Helical" evidence="7">
    <location>
        <begin position="480"/>
        <end position="499"/>
    </location>
</feature>
<dbReference type="InterPro" id="IPR023494">
    <property type="entry name" value="Cyt_c_bgen_Ccs1/CcsB/ResB"/>
</dbReference>
<feature type="compositionally biased region" description="Low complexity" evidence="6">
    <location>
        <begin position="638"/>
        <end position="659"/>
    </location>
</feature>
<comment type="caution">
    <text evidence="9">The sequence shown here is derived from an EMBL/GenBank/DDBJ whole genome shotgun (WGS) entry which is preliminary data.</text>
</comment>
<organism evidence="9 10">
    <name type="scientific">Streptomyces longispororuber</name>
    <dbReference type="NCBI Taxonomy" id="68230"/>
    <lineage>
        <taxon>Bacteria</taxon>
        <taxon>Bacillati</taxon>
        <taxon>Actinomycetota</taxon>
        <taxon>Actinomycetes</taxon>
        <taxon>Kitasatosporales</taxon>
        <taxon>Streptomycetaceae</taxon>
        <taxon>Streptomyces</taxon>
    </lineage>
</organism>
<evidence type="ECO:0000256" key="7">
    <source>
        <dbReference type="SAM" id="Phobius"/>
    </source>
</evidence>
<reference evidence="9" key="2">
    <citation type="submission" date="2020-09" db="EMBL/GenBank/DDBJ databases">
        <authorList>
            <person name="Sun Q."/>
            <person name="Ohkuma M."/>
        </authorList>
    </citation>
    <scope>NUCLEOTIDE SEQUENCE</scope>
    <source>
        <strain evidence="9">JCM 4784</strain>
    </source>
</reference>
<keyword evidence="5 7" id="KW-0472">Membrane</keyword>
<dbReference type="PANTHER" id="PTHR31566">
    <property type="entry name" value="CYTOCHROME C BIOGENESIS PROTEIN CCS1, CHLOROPLASTIC"/>
    <property type="match status" value="1"/>
</dbReference>
<keyword evidence="3" id="KW-0201">Cytochrome c-type biogenesis</keyword>
<gene>
    <name evidence="9" type="ORF">GCM10018785_32200</name>
</gene>
<dbReference type="InterPro" id="IPR007816">
    <property type="entry name" value="ResB-like_domain"/>
</dbReference>
<dbReference type="EMBL" id="BNBT01000042">
    <property type="protein sequence ID" value="GHE60677.1"/>
    <property type="molecule type" value="Genomic_DNA"/>
</dbReference>
<feature type="compositionally biased region" description="Basic and acidic residues" evidence="6">
    <location>
        <begin position="568"/>
        <end position="580"/>
    </location>
</feature>
<evidence type="ECO:0000313" key="10">
    <source>
        <dbReference type="Proteomes" id="UP000608024"/>
    </source>
</evidence>
<keyword evidence="10" id="KW-1185">Reference proteome</keyword>
<protein>
    <submittedName>
        <fullName evidence="9">Cytochrome c biosynthesis protein</fullName>
    </submittedName>
</protein>
<evidence type="ECO:0000256" key="3">
    <source>
        <dbReference type="ARBA" id="ARBA00022748"/>
    </source>
</evidence>
<keyword evidence="4 7" id="KW-1133">Transmembrane helix</keyword>
<evidence type="ECO:0000313" key="9">
    <source>
        <dbReference type="EMBL" id="GHE60677.1"/>
    </source>
</evidence>
<dbReference type="PANTHER" id="PTHR31566:SF0">
    <property type="entry name" value="CYTOCHROME C BIOGENESIS PROTEIN CCS1, CHLOROPLASTIC"/>
    <property type="match status" value="1"/>
</dbReference>
<feature type="compositionally biased region" description="Low complexity" evidence="6">
    <location>
        <begin position="582"/>
        <end position="604"/>
    </location>
</feature>
<sequence length="659" mass="70014">MSDTKTNPRGDERSDLGEAGAQLSTAPQEESAGAVPALGVLGWFRWCWRQLTSMRVALLLLLLLSLGAIPGSLIPQQGTDELKVQDFKDTHTTLAPLYEKLGLFHVYSSVWFSAIYILLFVSLIGCIVPRTWQFVGQLRGRPPAAPKRLTRLPAYTTWRTDASPEQVDEAALALLKRRRFRSHRVGGAVSAEKGYLREAGNLIFHVALIVMLIAFAAGQLFKSEGGKLIMEGDGFSNTLTQYDDFKSGNLFDIADLEPFSFKLDRFEGSYEVTGPQRGTARTFKAHVTYTEGADGPEKKKVVEVNKPLEINGTKAYLVGHGYAPKVTVRDGRGKVVYSASVPLLPIDSMGTATGAIKVLDGYRDKNGKPEQLGFNAFFVPTFAGDGMGQMFSQFPAPINPRLALSAYHGSLGVDSGVPQNVYQLDTRKMQKFKDANGELFKKRLKIGETMKLPNGAGSVTFERELKQWASFQISQEPGSGWALGGAVAAIAGLAGSLFIQRRRVWVRAQRGADGVTVVEMAGLGRSESAKVAEELAALAAELHDRAPSAPEAEPGTESEPGTEPESDPAPKADPKPKPDPQPEAAAAGSGTDGTAATDAPGPAAEDADDSAAEAAADGPAAKGSAPSGKGAPAPPSGTDPAPETTDPTPDVVPAEGAEK</sequence>
<dbReference type="Pfam" id="PF05140">
    <property type="entry name" value="ResB"/>
    <property type="match status" value="1"/>
</dbReference>
<evidence type="ECO:0000256" key="4">
    <source>
        <dbReference type="ARBA" id="ARBA00022989"/>
    </source>
</evidence>
<evidence type="ECO:0000256" key="5">
    <source>
        <dbReference type="ARBA" id="ARBA00023136"/>
    </source>
</evidence>
<feature type="region of interest" description="Disordered" evidence="6">
    <location>
        <begin position="1"/>
        <end position="28"/>
    </location>
</feature>
<evidence type="ECO:0000256" key="2">
    <source>
        <dbReference type="ARBA" id="ARBA00022692"/>
    </source>
</evidence>
<feature type="domain" description="ResB-like" evidence="8">
    <location>
        <begin position="54"/>
        <end position="535"/>
    </location>
</feature>
<feature type="transmembrane region" description="Helical" evidence="7">
    <location>
        <begin position="110"/>
        <end position="132"/>
    </location>
</feature>
<keyword evidence="2 7" id="KW-0812">Transmembrane</keyword>
<dbReference type="GO" id="GO:0017004">
    <property type="term" value="P:cytochrome complex assembly"/>
    <property type="evidence" value="ECO:0007669"/>
    <property type="project" value="UniProtKB-KW"/>
</dbReference>
<evidence type="ECO:0000259" key="8">
    <source>
        <dbReference type="Pfam" id="PF05140"/>
    </source>
</evidence>
<feature type="region of interest" description="Disordered" evidence="6">
    <location>
        <begin position="544"/>
        <end position="659"/>
    </location>
</feature>
<feature type="transmembrane region" description="Helical" evidence="7">
    <location>
        <begin position="56"/>
        <end position="74"/>
    </location>
</feature>
<dbReference type="Proteomes" id="UP000608024">
    <property type="component" value="Unassembled WGS sequence"/>
</dbReference>
<feature type="compositionally biased region" description="Acidic residues" evidence="6">
    <location>
        <begin position="554"/>
        <end position="566"/>
    </location>
</feature>
<evidence type="ECO:0000256" key="6">
    <source>
        <dbReference type="SAM" id="MobiDB-lite"/>
    </source>
</evidence>
<feature type="compositionally biased region" description="Basic and acidic residues" evidence="6">
    <location>
        <begin position="1"/>
        <end position="16"/>
    </location>
</feature>
<name>A0A918ZMA2_9ACTN</name>
<comment type="subcellular location">
    <subcellularLocation>
        <location evidence="1">Membrane</location>
        <topology evidence="1">Multi-pass membrane protein</topology>
    </subcellularLocation>
</comment>
<evidence type="ECO:0000256" key="1">
    <source>
        <dbReference type="ARBA" id="ARBA00004141"/>
    </source>
</evidence>
<proteinExistence type="predicted"/>
<reference evidence="9" key="1">
    <citation type="journal article" date="2014" name="Int. J. Syst. Evol. Microbiol.">
        <title>Complete genome sequence of Corynebacterium casei LMG S-19264T (=DSM 44701T), isolated from a smear-ripened cheese.</title>
        <authorList>
            <consortium name="US DOE Joint Genome Institute (JGI-PGF)"/>
            <person name="Walter F."/>
            <person name="Albersmeier A."/>
            <person name="Kalinowski J."/>
            <person name="Ruckert C."/>
        </authorList>
    </citation>
    <scope>NUCLEOTIDE SEQUENCE</scope>
    <source>
        <strain evidence="9">JCM 4784</strain>
    </source>
</reference>
<dbReference type="AlphaFoldDB" id="A0A918ZMA2"/>
<feature type="compositionally biased region" description="Low complexity" evidence="6">
    <location>
        <begin position="612"/>
        <end position="631"/>
    </location>
</feature>
<accession>A0A918ZMA2</accession>
<dbReference type="GO" id="GO:0016020">
    <property type="term" value="C:membrane"/>
    <property type="evidence" value="ECO:0007669"/>
    <property type="project" value="UniProtKB-SubCell"/>
</dbReference>
<dbReference type="RefSeq" id="WP_190136633.1">
    <property type="nucleotide sequence ID" value="NZ_BNBT01000042.1"/>
</dbReference>